<evidence type="ECO:0000313" key="2">
    <source>
        <dbReference type="Proteomes" id="UP000265520"/>
    </source>
</evidence>
<sequence>GWRDAQCLGAKARCLLGFARRAAEAGAARRIALFF</sequence>
<keyword evidence="2" id="KW-1185">Reference proteome</keyword>
<dbReference type="Proteomes" id="UP000265520">
    <property type="component" value="Unassembled WGS sequence"/>
</dbReference>
<name>A0A392VPU8_9FABA</name>
<evidence type="ECO:0000313" key="1">
    <source>
        <dbReference type="EMBL" id="MCI88725.1"/>
    </source>
</evidence>
<proteinExistence type="predicted"/>
<organism evidence="1 2">
    <name type="scientific">Trifolium medium</name>
    <dbReference type="NCBI Taxonomy" id="97028"/>
    <lineage>
        <taxon>Eukaryota</taxon>
        <taxon>Viridiplantae</taxon>
        <taxon>Streptophyta</taxon>
        <taxon>Embryophyta</taxon>
        <taxon>Tracheophyta</taxon>
        <taxon>Spermatophyta</taxon>
        <taxon>Magnoliopsida</taxon>
        <taxon>eudicotyledons</taxon>
        <taxon>Gunneridae</taxon>
        <taxon>Pentapetalae</taxon>
        <taxon>rosids</taxon>
        <taxon>fabids</taxon>
        <taxon>Fabales</taxon>
        <taxon>Fabaceae</taxon>
        <taxon>Papilionoideae</taxon>
        <taxon>50 kb inversion clade</taxon>
        <taxon>NPAAA clade</taxon>
        <taxon>Hologalegina</taxon>
        <taxon>IRL clade</taxon>
        <taxon>Trifolieae</taxon>
        <taxon>Trifolium</taxon>
    </lineage>
</organism>
<dbReference type="AlphaFoldDB" id="A0A392VPU8"/>
<accession>A0A392VPU8</accession>
<feature type="non-terminal residue" evidence="1">
    <location>
        <position position="1"/>
    </location>
</feature>
<dbReference type="EMBL" id="LXQA011200755">
    <property type="protein sequence ID" value="MCI88725.1"/>
    <property type="molecule type" value="Genomic_DNA"/>
</dbReference>
<reference evidence="1 2" key="1">
    <citation type="journal article" date="2018" name="Front. Plant Sci.">
        <title>Red Clover (Trifolium pratense) and Zigzag Clover (T. medium) - A Picture of Genomic Similarities and Differences.</title>
        <authorList>
            <person name="Dluhosova J."/>
            <person name="Istvanek J."/>
            <person name="Nedelnik J."/>
            <person name="Repkova J."/>
        </authorList>
    </citation>
    <scope>NUCLEOTIDE SEQUENCE [LARGE SCALE GENOMIC DNA]</scope>
    <source>
        <strain evidence="2">cv. 10/8</strain>
        <tissue evidence="1">Leaf</tissue>
    </source>
</reference>
<comment type="caution">
    <text evidence="1">The sequence shown here is derived from an EMBL/GenBank/DDBJ whole genome shotgun (WGS) entry which is preliminary data.</text>
</comment>
<protein>
    <submittedName>
        <fullName evidence="1">Uncharacterized protein</fullName>
    </submittedName>
</protein>